<name>A0ABT9RPI2_9ACTN</name>
<dbReference type="RefSeq" id="WP_306876080.1">
    <property type="nucleotide sequence ID" value="NZ_JAUSRB010000003.1"/>
</dbReference>
<reference evidence="6 7" key="1">
    <citation type="submission" date="2023-07" db="EMBL/GenBank/DDBJ databases">
        <title>Sequencing the genomes of 1000 actinobacteria strains.</title>
        <authorList>
            <person name="Klenk H.-P."/>
        </authorList>
    </citation>
    <scope>NUCLEOTIDE SEQUENCE [LARGE SCALE GENOMIC DNA]</scope>
    <source>
        <strain evidence="6 7">DSM 44109</strain>
    </source>
</reference>
<keyword evidence="7" id="KW-1185">Reference proteome</keyword>
<evidence type="ECO:0000256" key="3">
    <source>
        <dbReference type="ARBA" id="ARBA00023180"/>
    </source>
</evidence>
<keyword evidence="5" id="KW-0732">Signal</keyword>
<dbReference type="PANTHER" id="PTHR11475">
    <property type="entry name" value="OXIDASE/PEROXIDASE"/>
    <property type="match status" value="1"/>
</dbReference>
<evidence type="ECO:0000256" key="5">
    <source>
        <dbReference type="SAM" id="SignalP"/>
    </source>
</evidence>
<evidence type="ECO:0000256" key="1">
    <source>
        <dbReference type="ARBA" id="ARBA00004613"/>
    </source>
</evidence>
<dbReference type="Gene3D" id="1.10.640.10">
    <property type="entry name" value="Haem peroxidase domain superfamily, animal type"/>
    <property type="match status" value="1"/>
</dbReference>
<evidence type="ECO:0000313" key="6">
    <source>
        <dbReference type="EMBL" id="MDP9870265.1"/>
    </source>
</evidence>
<accession>A0ABT9RPI2</accession>
<dbReference type="Proteomes" id="UP001230426">
    <property type="component" value="Unassembled WGS sequence"/>
</dbReference>
<dbReference type="SUPFAM" id="SSF48113">
    <property type="entry name" value="Heme-dependent peroxidases"/>
    <property type="match status" value="1"/>
</dbReference>
<dbReference type="InterPro" id="IPR019791">
    <property type="entry name" value="Haem_peroxidase_animal"/>
</dbReference>
<dbReference type="InterPro" id="IPR037120">
    <property type="entry name" value="Haem_peroxidase_sf_animal"/>
</dbReference>
<evidence type="ECO:0000256" key="2">
    <source>
        <dbReference type="ARBA" id="ARBA00022525"/>
    </source>
</evidence>
<comment type="caution">
    <text evidence="6">The sequence shown here is derived from an EMBL/GenBank/DDBJ whole genome shotgun (WGS) entry which is preliminary data.</text>
</comment>
<dbReference type="PRINTS" id="PR00457">
    <property type="entry name" value="ANPEROXIDASE"/>
</dbReference>
<dbReference type="PROSITE" id="PS50292">
    <property type="entry name" value="PEROXIDASE_3"/>
    <property type="match status" value="1"/>
</dbReference>
<sequence>MRAFARPGRHRTRRGRALSLVALVVAGGLSMNGTAHADDGGVSDRPILGIWEAQSLSGAKNNRSHPDWGVAGALYPRLAPARYADGLNKPASGPNARYVSNRVFNDSNQNLYSERNVSQWGFVWGQFLDHTMAQRLGRRGTGDPGEALNTPFDKNDPLEKFRNDLGVIFFERSAPAPGSGVTSARDQINTISSYIEASAVYGDTDARLDWMREGSVDGNPDNNDARLLMPGNYLPRRDSRGNPDTAPAMVIGGQLFTKPTRAAVTGDQRANENPALLATQTLFAREHNRIVSLLPSWVSQQDKFQIARAVVIAEQQYVTYNEFLPTLGVTLPPYRGYKPKVDATVTNEFATVGYRGHSQIRPKFRITAETGRYSQATLDALKAMNIDVVVKDDEVELAIPLGEDAFFNPDLLEMLQLGPMLHGIGLKAQNKNDEQINNLLRSAGFELSGNPLCGDDPTLPDCVVGVTDLGALDIERGRDHGMPTYNQLRQAYGLPAKTSFKAITGEASDSFPSDPLLTPGNEINDPDSMDFTQLFDINGNPTTAEADNATSGVRRTPLAARLKAVYANVADVDAFVGMMAEPHLPGREFGETQLAIWKREFTALRDGDRFFHANDPLLPFIRKVFGIDYRKPLGDIIALNTDIPRDTMSPNVFFTPQAQQQSKAAPTPSAAEPVVPNSSTRAGNGRAATFRAPGGPAALPVGQAPGVSLTRRARRRTPRGTGAEI</sequence>
<evidence type="ECO:0008006" key="8">
    <source>
        <dbReference type="Google" id="ProtNLM"/>
    </source>
</evidence>
<dbReference type="Pfam" id="PF03098">
    <property type="entry name" value="An_peroxidase"/>
    <property type="match status" value="2"/>
</dbReference>
<evidence type="ECO:0000256" key="4">
    <source>
        <dbReference type="SAM" id="MobiDB-lite"/>
    </source>
</evidence>
<dbReference type="PANTHER" id="PTHR11475:SF4">
    <property type="entry name" value="CHORION PEROXIDASE"/>
    <property type="match status" value="1"/>
</dbReference>
<feature type="signal peptide" evidence="5">
    <location>
        <begin position="1"/>
        <end position="37"/>
    </location>
</feature>
<proteinExistence type="predicted"/>
<organism evidence="6 7">
    <name type="scientific">Streptosporangium brasiliense</name>
    <dbReference type="NCBI Taxonomy" id="47480"/>
    <lineage>
        <taxon>Bacteria</taxon>
        <taxon>Bacillati</taxon>
        <taxon>Actinomycetota</taxon>
        <taxon>Actinomycetes</taxon>
        <taxon>Streptosporangiales</taxon>
        <taxon>Streptosporangiaceae</taxon>
        <taxon>Streptosporangium</taxon>
    </lineage>
</organism>
<evidence type="ECO:0000313" key="7">
    <source>
        <dbReference type="Proteomes" id="UP001230426"/>
    </source>
</evidence>
<keyword evidence="2" id="KW-0964">Secreted</keyword>
<feature type="chain" id="PRO_5046942705" description="Peroxidase" evidence="5">
    <location>
        <begin position="38"/>
        <end position="725"/>
    </location>
</feature>
<comment type="subcellular location">
    <subcellularLocation>
        <location evidence="1">Secreted</location>
    </subcellularLocation>
</comment>
<keyword evidence="3" id="KW-0325">Glycoprotein</keyword>
<feature type="region of interest" description="Disordered" evidence="4">
    <location>
        <begin position="657"/>
        <end position="725"/>
    </location>
</feature>
<protein>
    <recommendedName>
        <fullName evidence="8">Peroxidase</fullName>
    </recommendedName>
</protein>
<dbReference type="EMBL" id="JAUSRB010000003">
    <property type="protein sequence ID" value="MDP9870265.1"/>
    <property type="molecule type" value="Genomic_DNA"/>
</dbReference>
<dbReference type="InterPro" id="IPR010255">
    <property type="entry name" value="Haem_peroxidase_sf"/>
</dbReference>
<gene>
    <name evidence="6" type="ORF">J2S55_009603</name>
</gene>